<feature type="region of interest" description="Disordered" evidence="1">
    <location>
        <begin position="1"/>
        <end position="133"/>
    </location>
</feature>
<comment type="caution">
    <text evidence="2">The sequence shown here is derived from an EMBL/GenBank/DDBJ whole genome shotgun (WGS) entry which is preliminary data.</text>
</comment>
<organism evidence="2 3">
    <name type="scientific">Stephania cephalantha</name>
    <dbReference type="NCBI Taxonomy" id="152367"/>
    <lineage>
        <taxon>Eukaryota</taxon>
        <taxon>Viridiplantae</taxon>
        <taxon>Streptophyta</taxon>
        <taxon>Embryophyta</taxon>
        <taxon>Tracheophyta</taxon>
        <taxon>Spermatophyta</taxon>
        <taxon>Magnoliopsida</taxon>
        <taxon>Ranunculales</taxon>
        <taxon>Menispermaceae</taxon>
        <taxon>Menispermoideae</taxon>
        <taxon>Cissampelideae</taxon>
        <taxon>Stephania</taxon>
    </lineage>
</organism>
<dbReference type="Proteomes" id="UP001419268">
    <property type="component" value="Unassembled WGS sequence"/>
</dbReference>
<name>A0AAP0KVQ4_9MAGN</name>
<dbReference type="EMBL" id="JBBNAG010000002">
    <property type="protein sequence ID" value="KAK9158069.1"/>
    <property type="molecule type" value="Genomic_DNA"/>
</dbReference>
<gene>
    <name evidence="2" type="ORF">Scep_004643</name>
</gene>
<keyword evidence="3" id="KW-1185">Reference proteome</keyword>
<feature type="compositionally biased region" description="Acidic residues" evidence="1">
    <location>
        <begin position="66"/>
        <end position="75"/>
    </location>
</feature>
<proteinExistence type="predicted"/>
<reference evidence="2 3" key="1">
    <citation type="submission" date="2024-01" db="EMBL/GenBank/DDBJ databases">
        <title>Genome assemblies of Stephania.</title>
        <authorList>
            <person name="Yang L."/>
        </authorList>
    </citation>
    <scope>NUCLEOTIDE SEQUENCE [LARGE SCALE GENOMIC DNA]</scope>
    <source>
        <strain evidence="2">JXDWG</strain>
        <tissue evidence="2">Leaf</tissue>
    </source>
</reference>
<dbReference type="AlphaFoldDB" id="A0AAP0KVQ4"/>
<evidence type="ECO:0000256" key="1">
    <source>
        <dbReference type="SAM" id="MobiDB-lite"/>
    </source>
</evidence>
<feature type="compositionally biased region" description="Basic and acidic residues" evidence="1">
    <location>
        <begin position="87"/>
        <end position="97"/>
    </location>
</feature>
<evidence type="ECO:0000313" key="3">
    <source>
        <dbReference type="Proteomes" id="UP001419268"/>
    </source>
</evidence>
<sequence>MSRKGKEVLAVETPFDRKGRKMEEAGVAYQQNFSIRCVEKGPDKDQGGEGDGDREEEGYGDRKEGSDDEDEESSEIDPVRILDNYNEVEKEVTKNMEDDFLVSTPPLGDKGRDQEGNDIPVTPPVKGSDQSKVEHAQNEPTILPTFTMGSLSSQQPSDLFRSFFDELKATVENRLDRIEDFLVSLDGGLRKMNDAFNKVVGDVSVGMWIMHKDMDCLLKRATDVGRR</sequence>
<feature type="compositionally biased region" description="Basic and acidic residues" evidence="1">
    <location>
        <begin position="37"/>
        <end position="47"/>
    </location>
</feature>
<accession>A0AAP0KVQ4</accession>
<feature type="compositionally biased region" description="Basic and acidic residues" evidence="1">
    <location>
        <begin position="1"/>
        <end position="24"/>
    </location>
</feature>
<protein>
    <submittedName>
        <fullName evidence="2">Uncharacterized protein</fullName>
    </submittedName>
</protein>
<evidence type="ECO:0000313" key="2">
    <source>
        <dbReference type="EMBL" id="KAK9158069.1"/>
    </source>
</evidence>